<dbReference type="Pfam" id="PF08241">
    <property type="entry name" value="Methyltransf_11"/>
    <property type="match status" value="1"/>
</dbReference>
<dbReference type="InterPro" id="IPR029063">
    <property type="entry name" value="SAM-dependent_MTases_sf"/>
</dbReference>
<reference evidence="5 6" key="1">
    <citation type="journal article" date="2012" name="Int. J. Syst. Evol. Microbiol.">
        <title>Shewanella dokdonensis sp. nov., isolated from seawater.</title>
        <authorList>
            <person name="Sung H.R."/>
            <person name="Yoon J.H."/>
            <person name="Ghim S.Y."/>
        </authorList>
    </citation>
    <scope>NUCLEOTIDE SEQUENCE [LARGE SCALE GENOMIC DNA]</scope>
    <source>
        <strain evidence="5 6">DSM 23626</strain>
    </source>
</reference>
<keyword evidence="1 5" id="KW-0489">Methyltransferase</keyword>
<evidence type="ECO:0000256" key="1">
    <source>
        <dbReference type="ARBA" id="ARBA00022603"/>
    </source>
</evidence>
<dbReference type="Gene3D" id="3.40.50.150">
    <property type="entry name" value="Vaccinia Virus protein VP39"/>
    <property type="match status" value="1"/>
</dbReference>
<evidence type="ECO:0000256" key="3">
    <source>
        <dbReference type="ARBA" id="ARBA00022691"/>
    </source>
</evidence>
<accession>A0ABX8DFL9</accession>
<dbReference type="SUPFAM" id="SSF53335">
    <property type="entry name" value="S-adenosyl-L-methionine-dependent methyltransferases"/>
    <property type="match status" value="1"/>
</dbReference>
<name>A0ABX8DFL9_9GAMM</name>
<sequence length="242" mass="27034">MMLELPQIAARFSRAAPLYQQHNTLQRRSASLLLDRMTQQGGDWLDLGCGPGTSLTEFQPQTVVAVDIATAMLQQLRGHFPDYQAICADAQNLPFKNRKFDAIFSNVALQWCADLGAVVRELKRVSRPGAEICVSMVADSLPQLQRLGLSNRCFASYADIRAQFTQVPWQSLQIEQQTIRCYFNDLRALLYSLKGVGASMVASGGGLRGRRYWHLLQQRAESLRTQAGLPLDYTIVLITARS</sequence>
<dbReference type="PANTHER" id="PTHR43464:SF19">
    <property type="entry name" value="UBIQUINONE BIOSYNTHESIS O-METHYLTRANSFERASE, MITOCHONDRIAL"/>
    <property type="match status" value="1"/>
</dbReference>
<gene>
    <name evidence="5" type="ORF">KHX94_01730</name>
</gene>
<evidence type="ECO:0000313" key="5">
    <source>
        <dbReference type="EMBL" id="QVK23522.1"/>
    </source>
</evidence>
<keyword evidence="6" id="KW-1185">Reference proteome</keyword>
<dbReference type="EMBL" id="CP074572">
    <property type="protein sequence ID" value="QVK23522.1"/>
    <property type="molecule type" value="Genomic_DNA"/>
</dbReference>
<dbReference type="CDD" id="cd02440">
    <property type="entry name" value="AdoMet_MTases"/>
    <property type="match status" value="1"/>
</dbReference>
<keyword evidence="2" id="KW-0808">Transferase</keyword>
<dbReference type="InterPro" id="IPR013216">
    <property type="entry name" value="Methyltransf_11"/>
</dbReference>
<dbReference type="GO" id="GO:0032259">
    <property type="term" value="P:methylation"/>
    <property type="evidence" value="ECO:0007669"/>
    <property type="project" value="UniProtKB-KW"/>
</dbReference>
<feature type="domain" description="Methyltransferase type 11" evidence="4">
    <location>
        <begin position="45"/>
        <end position="133"/>
    </location>
</feature>
<dbReference type="RefSeq" id="WP_213682147.1">
    <property type="nucleotide sequence ID" value="NZ_CP074572.1"/>
</dbReference>
<dbReference type="Proteomes" id="UP000676428">
    <property type="component" value="Chromosome"/>
</dbReference>
<proteinExistence type="predicted"/>
<organism evidence="5 6">
    <name type="scientific">Shewanella dokdonensis</name>
    <dbReference type="NCBI Taxonomy" id="712036"/>
    <lineage>
        <taxon>Bacteria</taxon>
        <taxon>Pseudomonadati</taxon>
        <taxon>Pseudomonadota</taxon>
        <taxon>Gammaproteobacteria</taxon>
        <taxon>Alteromonadales</taxon>
        <taxon>Shewanellaceae</taxon>
        <taxon>Shewanella</taxon>
    </lineage>
</organism>
<protein>
    <submittedName>
        <fullName evidence="5">Methyltransferase domain-containing protein</fullName>
    </submittedName>
</protein>
<evidence type="ECO:0000259" key="4">
    <source>
        <dbReference type="Pfam" id="PF08241"/>
    </source>
</evidence>
<keyword evidence="3" id="KW-0949">S-adenosyl-L-methionine</keyword>
<dbReference type="PANTHER" id="PTHR43464">
    <property type="entry name" value="METHYLTRANSFERASE"/>
    <property type="match status" value="1"/>
</dbReference>
<evidence type="ECO:0000313" key="6">
    <source>
        <dbReference type="Proteomes" id="UP000676428"/>
    </source>
</evidence>
<dbReference type="GO" id="GO:0008168">
    <property type="term" value="F:methyltransferase activity"/>
    <property type="evidence" value="ECO:0007669"/>
    <property type="project" value="UniProtKB-KW"/>
</dbReference>
<evidence type="ECO:0000256" key="2">
    <source>
        <dbReference type="ARBA" id="ARBA00022679"/>
    </source>
</evidence>